<dbReference type="Pfam" id="PF13026">
    <property type="entry name" value="DUF3887"/>
    <property type="match status" value="1"/>
</dbReference>
<organism evidence="4 5">
    <name type="scientific">Myroides marinus</name>
    <dbReference type="NCBI Taxonomy" id="703342"/>
    <lineage>
        <taxon>Bacteria</taxon>
        <taxon>Pseudomonadati</taxon>
        <taxon>Bacteroidota</taxon>
        <taxon>Flavobacteriia</taxon>
        <taxon>Flavobacteriales</taxon>
        <taxon>Flavobacteriaceae</taxon>
        <taxon>Myroides</taxon>
    </lineage>
</organism>
<dbReference type="Gene3D" id="3.40.710.10">
    <property type="entry name" value="DD-peptidase/beta-lactamase superfamily"/>
    <property type="match status" value="1"/>
</dbReference>
<dbReference type="AlphaFoldDB" id="A0A164AET8"/>
<evidence type="ECO:0000313" key="4">
    <source>
        <dbReference type="EMBL" id="KZE83723.1"/>
    </source>
</evidence>
<dbReference type="SUPFAM" id="SSF56601">
    <property type="entry name" value="beta-lactamase/transpeptidase-like"/>
    <property type="match status" value="1"/>
</dbReference>
<keyword evidence="4" id="KW-0378">Hydrolase</keyword>
<dbReference type="PANTHER" id="PTHR46825">
    <property type="entry name" value="D-ALANYL-D-ALANINE-CARBOXYPEPTIDASE/ENDOPEPTIDASE AMPH"/>
    <property type="match status" value="1"/>
</dbReference>
<evidence type="ECO:0000313" key="5">
    <source>
        <dbReference type="Proteomes" id="UP000076630"/>
    </source>
</evidence>
<dbReference type="RefSeq" id="WP_038986536.1">
    <property type="nucleotide sequence ID" value="NZ_JACAJN010000025.1"/>
</dbReference>
<name>A0A164AET8_9FLAO</name>
<dbReference type="Proteomes" id="UP000076630">
    <property type="component" value="Unassembled WGS sequence"/>
</dbReference>
<feature type="domain" description="Beta-lactamase-related" evidence="2">
    <location>
        <begin position="152"/>
        <end position="456"/>
    </location>
</feature>
<feature type="signal peptide" evidence="1">
    <location>
        <begin position="1"/>
        <end position="20"/>
    </location>
</feature>
<proteinExistence type="predicted"/>
<keyword evidence="5" id="KW-1185">Reference proteome</keyword>
<dbReference type="GO" id="GO:0016787">
    <property type="term" value="F:hydrolase activity"/>
    <property type="evidence" value="ECO:0007669"/>
    <property type="project" value="UniProtKB-KW"/>
</dbReference>
<evidence type="ECO:0000259" key="2">
    <source>
        <dbReference type="Pfam" id="PF00144"/>
    </source>
</evidence>
<dbReference type="InterPro" id="IPR001466">
    <property type="entry name" value="Beta-lactam-related"/>
</dbReference>
<dbReference type="PANTHER" id="PTHR46825:SF9">
    <property type="entry name" value="BETA-LACTAMASE-RELATED DOMAIN-CONTAINING PROTEIN"/>
    <property type="match status" value="1"/>
</dbReference>
<dbReference type="Gene3D" id="3.10.450.590">
    <property type="match status" value="1"/>
</dbReference>
<reference evidence="4 5" key="1">
    <citation type="submission" date="2016-01" db="EMBL/GenBank/DDBJ databases">
        <title>Whole genome sequencing of Myroides marinus L41.</title>
        <authorList>
            <person name="Hong K.W."/>
        </authorList>
    </citation>
    <scope>NUCLEOTIDE SEQUENCE [LARGE SCALE GENOMIC DNA]</scope>
    <source>
        <strain evidence="4 5">L41</strain>
    </source>
</reference>
<dbReference type="InterPro" id="IPR012338">
    <property type="entry name" value="Beta-lactam/transpept-like"/>
</dbReference>
<evidence type="ECO:0000259" key="3">
    <source>
        <dbReference type="Pfam" id="PF13026"/>
    </source>
</evidence>
<comment type="caution">
    <text evidence="4">The sequence shown here is derived from an EMBL/GenBank/DDBJ whole genome shotgun (WGS) entry which is preliminary data.</text>
</comment>
<sequence length="466" mass="52429">MKRLSISIVAFLLMTIGSFAQEKEYKPLIDVFVKDYNTNDYDDIYKHFSPSLKEELPSAKAKSFFVEMKEKLGNIKSMEFYGLDDNRLALFKTEFENNEVALLNLAMNDTGEVVGFRILDMPAPKDDSFKKMSIEEIIVTETLNLPEKGQYAIALIDNDKVTYHGFKNNGKDVRVEDNADKQFSVANLMTVFTSTVLAQAATDKKIEMTSNVNKYYDFNFNKNLKLPFIALANHSSFVPMLPETSSKSTMSEDDFLTKFTSTQLEEYLANDLTIDSANSERRQSFSFLGYAILGNTLSKVYNTPFDKLIQENVFNKYKMTNSSVSIPKKKKNMVKGISLNHKDVYPIQVGALLPSSGGISTAEDMAKFVQAEFNEKDAVLQLTQKPTLIVSPNYWVSLGWKIGYPFESGEPLYFTRGIDSGYSNYVAFNPVAKKGIVILSNSSSEAALNALDALSYKLVVKVFEDK</sequence>
<accession>A0A164AET8</accession>
<protein>
    <submittedName>
        <fullName evidence="4">Serine hydrolase</fullName>
    </submittedName>
</protein>
<dbReference type="InterPro" id="IPR024981">
    <property type="entry name" value="DUF3887"/>
</dbReference>
<gene>
    <name evidence="4" type="ORF">AV926_03410</name>
</gene>
<feature type="domain" description="DUF3887" evidence="3">
    <location>
        <begin position="32"/>
        <end position="116"/>
    </location>
</feature>
<keyword evidence="1" id="KW-0732">Signal</keyword>
<evidence type="ECO:0000256" key="1">
    <source>
        <dbReference type="SAM" id="SignalP"/>
    </source>
</evidence>
<feature type="chain" id="PRO_5007848641" evidence="1">
    <location>
        <begin position="21"/>
        <end position="466"/>
    </location>
</feature>
<dbReference type="Pfam" id="PF00144">
    <property type="entry name" value="Beta-lactamase"/>
    <property type="match status" value="1"/>
</dbReference>
<dbReference type="EMBL" id="LQNU01000035">
    <property type="protein sequence ID" value="KZE83723.1"/>
    <property type="molecule type" value="Genomic_DNA"/>
</dbReference>
<dbReference type="OrthoDB" id="9793489at2"/>
<dbReference type="InterPro" id="IPR050491">
    <property type="entry name" value="AmpC-like"/>
</dbReference>